<evidence type="ECO:0000256" key="1">
    <source>
        <dbReference type="SAM" id="MobiDB-lite"/>
    </source>
</evidence>
<dbReference type="EMBL" id="CP000466">
    <property type="protein sequence ID" value="ABI93480.1"/>
    <property type="molecule type" value="Genomic_DNA"/>
</dbReference>
<dbReference type="KEGG" id="rde:RD1_C0015"/>
<keyword evidence="3" id="KW-1185">Reference proteome</keyword>
<dbReference type="OrthoDB" id="7274848at2"/>
<name>Q07GB9_ROSDO</name>
<gene>
    <name evidence="2" type="ordered locus">RD1_C0015</name>
</gene>
<reference evidence="2 3" key="1">
    <citation type="journal article" date="2007" name="J. Bacteriol.">
        <title>The complete genome sequence of Roseobacter denitrificans reveals a mixotrophic rather than photosynthetic metabolism.</title>
        <authorList>
            <person name="Swingley W.D."/>
            <person name="Sadekar S."/>
            <person name="Mastrian S.D."/>
            <person name="Matthies H.J."/>
            <person name="Hao J."/>
            <person name="Ramos H."/>
            <person name="Acharya C.R."/>
            <person name="Conrad A.L."/>
            <person name="Taylor H.L."/>
            <person name="Dejesa L.C."/>
            <person name="Shah M.K."/>
            <person name="O'huallachain M.E."/>
            <person name="Lince M.T."/>
            <person name="Blankenship R.E."/>
            <person name="Beatty J.T."/>
            <person name="Touchman J.W."/>
        </authorList>
    </citation>
    <scope>NUCLEOTIDE SEQUENCE [LARGE SCALE GENOMIC DNA]</scope>
    <source>
        <strain evidence="3">ATCC 33942 / OCh 114</strain>
        <plasmid evidence="2 3">pTB3</plasmid>
    </source>
</reference>
<accession>Q07GB9</accession>
<dbReference type="HOGENOM" id="CLU_2372096_0_0_5"/>
<sequence>MTGSNRLAGLKARPKGTTVEEVRRVDEVGEARGFLDRTPRKKPGRKPSPRTHQLHPKVFPTVGQEIAAEAERLGITQGQLIEEMWSIYKNKP</sequence>
<keyword evidence="2" id="KW-0614">Plasmid</keyword>
<feature type="region of interest" description="Disordered" evidence="1">
    <location>
        <begin position="30"/>
        <end position="56"/>
    </location>
</feature>
<evidence type="ECO:0000313" key="2">
    <source>
        <dbReference type="EMBL" id="ABI93480.1"/>
    </source>
</evidence>
<dbReference type="AlphaFoldDB" id="Q07GB9"/>
<evidence type="ECO:0000313" key="3">
    <source>
        <dbReference type="Proteomes" id="UP000007029"/>
    </source>
</evidence>
<feature type="compositionally biased region" description="Basic residues" evidence="1">
    <location>
        <begin position="39"/>
        <end position="55"/>
    </location>
</feature>
<organism evidence="2 3">
    <name type="scientific">Roseobacter denitrificans (strain ATCC 33942 / OCh 114)</name>
    <name type="common">Erythrobacter sp. (strain OCh 114)</name>
    <name type="synonym">Roseobacter denitrificans</name>
    <dbReference type="NCBI Taxonomy" id="375451"/>
    <lineage>
        <taxon>Bacteria</taxon>
        <taxon>Pseudomonadati</taxon>
        <taxon>Pseudomonadota</taxon>
        <taxon>Alphaproteobacteria</taxon>
        <taxon>Rhodobacterales</taxon>
        <taxon>Roseobacteraceae</taxon>
        <taxon>Roseobacter</taxon>
    </lineage>
</organism>
<geneLocation type="plasmid" evidence="2 3">
    <name>pTB3</name>
</geneLocation>
<proteinExistence type="predicted"/>
<dbReference type="Proteomes" id="UP000007029">
    <property type="component" value="Plasmid pTB3"/>
</dbReference>
<protein>
    <submittedName>
        <fullName evidence="2">Partition protein ParB</fullName>
    </submittedName>
</protein>